<proteinExistence type="predicted"/>
<accession>A0A1G1VQ16</accession>
<keyword evidence="1" id="KW-0812">Transmembrane</keyword>
<organism evidence="2 3">
    <name type="scientific">Candidatus Chisholmbacteria bacterium RIFCSPHIGHO2_01_FULL_48_12</name>
    <dbReference type="NCBI Taxonomy" id="1797589"/>
    <lineage>
        <taxon>Bacteria</taxon>
        <taxon>Candidatus Chisholmiibacteriota</taxon>
    </lineage>
</organism>
<dbReference type="EMBL" id="MHCH01000023">
    <property type="protein sequence ID" value="OGY17499.1"/>
    <property type="molecule type" value="Genomic_DNA"/>
</dbReference>
<evidence type="ECO:0000313" key="3">
    <source>
        <dbReference type="Proteomes" id="UP000177324"/>
    </source>
</evidence>
<gene>
    <name evidence="2" type="ORF">A2784_01960</name>
</gene>
<name>A0A1G1VQ16_9BACT</name>
<dbReference type="Pfam" id="PF18895">
    <property type="entry name" value="T4SS_pilin"/>
    <property type="match status" value="1"/>
</dbReference>
<reference evidence="2 3" key="1">
    <citation type="journal article" date="2016" name="Nat. Commun.">
        <title>Thousands of microbial genomes shed light on interconnected biogeochemical processes in an aquifer system.</title>
        <authorList>
            <person name="Anantharaman K."/>
            <person name="Brown C.T."/>
            <person name="Hug L.A."/>
            <person name="Sharon I."/>
            <person name="Castelle C.J."/>
            <person name="Probst A.J."/>
            <person name="Thomas B.C."/>
            <person name="Singh A."/>
            <person name="Wilkins M.J."/>
            <person name="Karaoz U."/>
            <person name="Brodie E.L."/>
            <person name="Williams K.H."/>
            <person name="Hubbard S.S."/>
            <person name="Banfield J.F."/>
        </authorList>
    </citation>
    <scope>NUCLEOTIDE SEQUENCE [LARGE SCALE GENOMIC DNA]</scope>
</reference>
<protein>
    <submittedName>
        <fullName evidence="2">Uncharacterized protein</fullName>
    </submittedName>
</protein>
<sequence length="109" mass="11481">MILSPVFAQDIIVKKPSQVTFTNLGSLLGGAVGAAIVIALMLAFLYLIMGGIQWITSGGDKAKTEEARDRITTALVGLAIVAAAWAIMRLVGFFFGIDPFALNIPTVAE</sequence>
<evidence type="ECO:0000256" key="1">
    <source>
        <dbReference type="SAM" id="Phobius"/>
    </source>
</evidence>
<keyword evidence="1" id="KW-1133">Transmembrane helix</keyword>
<dbReference type="AlphaFoldDB" id="A0A1G1VQ16"/>
<feature type="transmembrane region" description="Helical" evidence="1">
    <location>
        <begin position="27"/>
        <end position="52"/>
    </location>
</feature>
<dbReference type="Proteomes" id="UP000177324">
    <property type="component" value="Unassembled WGS sequence"/>
</dbReference>
<keyword evidence="1" id="KW-0472">Membrane</keyword>
<evidence type="ECO:0000313" key="2">
    <source>
        <dbReference type="EMBL" id="OGY17499.1"/>
    </source>
</evidence>
<comment type="caution">
    <text evidence="2">The sequence shown here is derived from an EMBL/GenBank/DDBJ whole genome shotgun (WGS) entry which is preliminary data.</text>
</comment>
<dbReference type="STRING" id="1797589.A2784_01960"/>
<dbReference type="InterPro" id="IPR043993">
    <property type="entry name" value="T4SS_pilin"/>
</dbReference>
<feature type="transmembrane region" description="Helical" evidence="1">
    <location>
        <begin position="73"/>
        <end position="97"/>
    </location>
</feature>